<evidence type="ECO:0000313" key="2">
    <source>
        <dbReference type="EMBL" id="CAF98284.1"/>
    </source>
</evidence>
<dbReference type="KEGG" id="tng:GSTEN00015936G001"/>
<dbReference type="OMA" id="ENEMFEQ"/>
<name>Q4SM48_TETNG</name>
<dbReference type="HOGENOM" id="CLU_1618487_0_0_1"/>
<keyword evidence="1" id="KW-0175">Coiled coil</keyword>
<protein>
    <submittedName>
        <fullName evidence="2">Chromosome 13 SCAF14555, whole genome shotgun sequence</fullName>
    </submittedName>
</protein>
<reference evidence="3" key="3">
    <citation type="submission" date="2025-05" db="UniProtKB">
        <authorList>
            <consortium name="Ensembl"/>
        </authorList>
    </citation>
    <scope>IDENTIFICATION</scope>
</reference>
<evidence type="ECO:0000256" key="1">
    <source>
        <dbReference type="SAM" id="Coils"/>
    </source>
</evidence>
<sequence length="164" mass="19549">MEDRIDEEKRKIELHKQVEKLRCFNEALLAENEMFESFMSRIDNQNLLPSDPLQKNEKGHKKNLGIHPNLSGHLHQLTMEEKLYVSQEEIAQARKDLEKLRRANEDTCDDYKASMKEAELRVAEIRKAKKDFEHKLHKQMTDKRLEMKEPEKCLQYLEDKAKVM</sequence>
<accession>Q4SM48</accession>
<dbReference type="Ensembl" id="ENSTNIT00000011392.1">
    <property type="protein sequence ID" value="ENSTNIP00000011210.1"/>
    <property type="gene ID" value="ENSTNIG00000008376.1"/>
</dbReference>
<dbReference type="OrthoDB" id="10259713at2759"/>
<evidence type="ECO:0000313" key="4">
    <source>
        <dbReference type="Proteomes" id="UP000007303"/>
    </source>
</evidence>
<dbReference type="EMBL" id="CAAE01014555">
    <property type="protein sequence ID" value="CAF98284.1"/>
    <property type="molecule type" value="Genomic_DNA"/>
</dbReference>
<evidence type="ECO:0000313" key="3">
    <source>
        <dbReference type="Ensembl" id="ENSTNIP00000011210.1"/>
    </source>
</evidence>
<reference evidence="2" key="2">
    <citation type="submission" date="2004-02" db="EMBL/GenBank/DDBJ databases">
        <authorList>
            <consortium name="Genoscope"/>
            <consortium name="Whitehead Institute Centre for Genome Research"/>
        </authorList>
    </citation>
    <scope>NUCLEOTIDE SEQUENCE</scope>
</reference>
<dbReference type="Proteomes" id="UP000007303">
    <property type="component" value="Unassembled WGS sequence"/>
</dbReference>
<feature type="coiled-coil region" evidence="1">
    <location>
        <begin position="83"/>
        <end position="135"/>
    </location>
</feature>
<dbReference type="GeneTree" id="ENSGT00940000170767"/>
<gene>
    <name evidence="2" type="ORF">GSTENG00015936001</name>
</gene>
<organism evidence="2">
    <name type="scientific">Tetraodon nigroviridis</name>
    <name type="common">Spotted green pufferfish</name>
    <name type="synonym">Chelonodon nigroviridis</name>
    <dbReference type="NCBI Taxonomy" id="99883"/>
    <lineage>
        <taxon>Eukaryota</taxon>
        <taxon>Metazoa</taxon>
        <taxon>Chordata</taxon>
        <taxon>Craniata</taxon>
        <taxon>Vertebrata</taxon>
        <taxon>Euteleostomi</taxon>
        <taxon>Actinopterygii</taxon>
        <taxon>Neopterygii</taxon>
        <taxon>Teleostei</taxon>
        <taxon>Neoteleostei</taxon>
        <taxon>Acanthomorphata</taxon>
        <taxon>Eupercaria</taxon>
        <taxon>Tetraodontiformes</taxon>
        <taxon>Tetradontoidea</taxon>
        <taxon>Tetraodontidae</taxon>
        <taxon>Tetraodon</taxon>
    </lineage>
</organism>
<dbReference type="AlphaFoldDB" id="Q4SM48"/>
<keyword evidence="4" id="KW-1185">Reference proteome</keyword>
<proteinExistence type="predicted"/>
<reference evidence="2 4" key="1">
    <citation type="journal article" date="2004" name="Nature">
        <title>Genome duplication in the teleost fish Tetraodon nigroviridis reveals the early vertebrate proto-karyotype.</title>
        <authorList>
            <person name="Jaillon O."/>
            <person name="Aury J.-M."/>
            <person name="Brunet F."/>
            <person name="Petit J.-L."/>
            <person name="Stange-Thomann N."/>
            <person name="Mauceli E."/>
            <person name="Bouneau L."/>
            <person name="Fischer C."/>
            <person name="Ozouf-Costaz C."/>
            <person name="Bernot A."/>
            <person name="Nicaud S."/>
            <person name="Jaffe D."/>
            <person name="Fisher S."/>
            <person name="Lutfalla G."/>
            <person name="Dossat C."/>
            <person name="Segurens B."/>
            <person name="Dasilva C."/>
            <person name="Salanoubat M."/>
            <person name="Levy M."/>
            <person name="Boudet N."/>
            <person name="Castellano S."/>
            <person name="Anthouard V."/>
            <person name="Jubin C."/>
            <person name="Castelli V."/>
            <person name="Katinka M."/>
            <person name="Vacherie B."/>
            <person name="Biemont C."/>
            <person name="Skalli Z."/>
            <person name="Cattolico L."/>
            <person name="Poulain J."/>
            <person name="De Berardinis V."/>
            <person name="Cruaud C."/>
            <person name="Duprat S."/>
            <person name="Brottier P."/>
            <person name="Coutanceau J.-P."/>
            <person name="Gouzy J."/>
            <person name="Parra G."/>
            <person name="Lardier G."/>
            <person name="Chapple C."/>
            <person name="McKernan K.J."/>
            <person name="McEwan P."/>
            <person name="Bosak S."/>
            <person name="Kellis M."/>
            <person name="Volff J.-N."/>
            <person name="Guigo R."/>
            <person name="Zody M.C."/>
            <person name="Mesirov J."/>
            <person name="Lindblad-Toh K."/>
            <person name="Birren B."/>
            <person name="Nusbaum C."/>
            <person name="Kahn D."/>
            <person name="Robinson-Rechavi M."/>
            <person name="Laudet V."/>
            <person name="Schachter V."/>
            <person name="Quetier F."/>
            <person name="Saurin W."/>
            <person name="Scarpelli C."/>
            <person name="Wincker P."/>
            <person name="Lander E.S."/>
            <person name="Weissenbach J."/>
            <person name="Roest Crollius H."/>
        </authorList>
    </citation>
    <scope>NUCLEOTIDE SEQUENCE [LARGE SCALE GENOMIC DNA]</scope>
</reference>